<accession>A0A4Q7KNM8</accession>
<dbReference type="InterPro" id="IPR003018">
    <property type="entry name" value="GAF"/>
</dbReference>
<dbReference type="InterPro" id="IPR036890">
    <property type="entry name" value="HATPase_C_sf"/>
</dbReference>
<dbReference type="PROSITE" id="PS50109">
    <property type="entry name" value="HIS_KIN"/>
    <property type="match status" value="1"/>
</dbReference>
<feature type="domain" description="Histidine kinase" evidence="4">
    <location>
        <begin position="289"/>
        <end position="376"/>
    </location>
</feature>
<dbReference type="InterPro" id="IPR003594">
    <property type="entry name" value="HATPase_dom"/>
</dbReference>
<dbReference type="Pfam" id="PF02518">
    <property type="entry name" value="HATPase_c"/>
    <property type="match status" value="1"/>
</dbReference>
<keyword evidence="2 5" id="KW-0418">Kinase</keyword>
<dbReference type="Gene3D" id="1.20.5.1930">
    <property type="match status" value="1"/>
</dbReference>
<dbReference type="SUPFAM" id="SSF55874">
    <property type="entry name" value="ATPase domain of HSP90 chaperone/DNA topoisomerase II/histidine kinase"/>
    <property type="match status" value="1"/>
</dbReference>
<dbReference type="SMART" id="SM00065">
    <property type="entry name" value="GAF"/>
    <property type="match status" value="1"/>
</dbReference>
<dbReference type="Pfam" id="PF07730">
    <property type="entry name" value="HisKA_3"/>
    <property type="match status" value="1"/>
</dbReference>
<dbReference type="Gene3D" id="3.30.565.10">
    <property type="entry name" value="Histidine kinase-like ATPase, C-terminal domain"/>
    <property type="match status" value="1"/>
</dbReference>
<dbReference type="PANTHER" id="PTHR24421:SF61">
    <property type="entry name" value="OXYGEN SENSOR HISTIDINE KINASE NREB"/>
    <property type="match status" value="1"/>
</dbReference>
<dbReference type="InterPro" id="IPR029016">
    <property type="entry name" value="GAF-like_dom_sf"/>
</dbReference>
<evidence type="ECO:0000256" key="1">
    <source>
        <dbReference type="ARBA" id="ARBA00022679"/>
    </source>
</evidence>
<dbReference type="SMART" id="SM00387">
    <property type="entry name" value="HATPase_c"/>
    <property type="match status" value="1"/>
</dbReference>
<evidence type="ECO:0000313" key="5">
    <source>
        <dbReference type="EMBL" id="RZS36832.1"/>
    </source>
</evidence>
<evidence type="ECO:0000256" key="3">
    <source>
        <dbReference type="ARBA" id="ARBA00023012"/>
    </source>
</evidence>
<proteinExistence type="predicted"/>
<dbReference type="Pfam" id="PF13185">
    <property type="entry name" value="GAF_2"/>
    <property type="match status" value="1"/>
</dbReference>
<dbReference type="InterPro" id="IPR050482">
    <property type="entry name" value="Sensor_HK_TwoCompSys"/>
</dbReference>
<dbReference type="CDD" id="cd16917">
    <property type="entry name" value="HATPase_UhpB-NarQ-NarX-like"/>
    <property type="match status" value="1"/>
</dbReference>
<reference evidence="5 6" key="1">
    <citation type="submission" date="2019-02" db="EMBL/GenBank/DDBJ databases">
        <title>Genomic Encyclopedia of Type Strains, Phase IV (KMG-IV): sequencing the most valuable type-strain genomes for metagenomic binning, comparative biology and taxonomic classification.</title>
        <authorList>
            <person name="Goeker M."/>
        </authorList>
    </citation>
    <scope>NUCLEOTIDE SEQUENCE [LARGE SCALE GENOMIC DNA]</scope>
    <source>
        <strain evidence="5 6">DSM 101727</strain>
    </source>
</reference>
<sequence length="376" mass="40930">MERFGRDELREISAAVLAVTAHLSVRDVLRTILVSARRLLDARYAALGVPDEQGSFQEFLADGISDEQWEAIGPVPRQHGLLGVMLSDPNPVRLDDIRAHPQFGWWPDAHPVLADFLGMPIVDGEEILGEIFLANKRTPGGFTEDDQELLRLLASHAAIALVNARLYERSRELSIVEERTRIARELHDAVTQKLFSLRLTADAAAQLVAQDPERAVAELENVRTLAAEASAELRSVVIGMRSADLAGDGLDVALRKQVELLDRVHDATITFTAGTVCRLSPVQEAAAYRIAQEALHNALRHADAATVHVRLSTVDSKFTLEIADDGTGFDPAKAEESARRLGISSMRERARTAGGKLAVASTPGEGTTVRLEVHCG</sequence>
<dbReference type="PANTHER" id="PTHR24421">
    <property type="entry name" value="NITRATE/NITRITE SENSOR PROTEIN NARX-RELATED"/>
    <property type="match status" value="1"/>
</dbReference>
<dbReference type="InterPro" id="IPR011712">
    <property type="entry name" value="Sig_transdc_His_kin_sub3_dim/P"/>
</dbReference>
<keyword evidence="6" id="KW-1185">Reference proteome</keyword>
<dbReference type="Proteomes" id="UP000294257">
    <property type="component" value="Unassembled WGS sequence"/>
</dbReference>
<dbReference type="RefSeq" id="WP_130345463.1">
    <property type="nucleotide sequence ID" value="NZ_SGWQ01000006.1"/>
</dbReference>
<dbReference type="AlphaFoldDB" id="A0A4Q7KNM8"/>
<dbReference type="GO" id="GO:0016020">
    <property type="term" value="C:membrane"/>
    <property type="evidence" value="ECO:0007669"/>
    <property type="project" value="InterPro"/>
</dbReference>
<dbReference type="Gene3D" id="3.30.450.40">
    <property type="match status" value="1"/>
</dbReference>
<gene>
    <name evidence="5" type="ORF">EV193_10666</name>
</gene>
<protein>
    <submittedName>
        <fullName evidence="5">Histidine kinase/DNA gyrase B/HSP90-like ATPase</fullName>
    </submittedName>
</protein>
<evidence type="ECO:0000313" key="6">
    <source>
        <dbReference type="Proteomes" id="UP000294257"/>
    </source>
</evidence>
<dbReference type="InterPro" id="IPR005467">
    <property type="entry name" value="His_kinase_dom"/>
</dbReference>
<name>A0A4Q7KNM8_9PSEU</name>
<keyword evidence="1" id="KW-0808">Transferase</keyword>
<dbReference type="GO" id="GO:0046983">
    <property type="term" value="F:protein dimerization activity"/>
    <property type="evidence" value="ECO:0007669"/>
    <property type="project" value="InterPro"/>
</dbReference>
<organism evidence="5 6">
    <name type="scientific">Herbihabitans rhizosphaerae</name>
    <dbReference type="NCBI Taxonomy" id="1872711"/>
    <lineage>
        <taxon>Bacteria</taxon>
        <taxon>Bacillati</taxon>
        <taxon>Actinomycetota</taxon>
        <taxon>Actinomycetes</taxon>
        <taxon>Pseudonocardiales</taxon>
        <taxon>Pseudonocardiaceae</taxon>
        <taxon>Herbihabitans</taxon>
    </lineage>
</organism>
<comment type="caution">
    <text evidence="5">The sequence shown here is derived from an EMBL/GenBank/DDBJ whole genome shotgun (WGS) entry which is preliminary data.</text>
</comment>
<dbReference type="SUPFAM" id="SSF55781">
    <property type="entry name" value="GAF domain-like"/>
    <property type="match status" value="1"/>
</dbReference>
<evidence type="ECO:0000259" key="4">
    <source>
        <dbReference type="PROSITE" id="PS50109"/>
    </source>
</evidence>
<dbReference type="OrthoDB" id="144293at2"/>
<keyword evidence="3" id="KW-0902">Two-component regulatory system</keyword>
<dbReference type="GO" id="GO:0000155">
    <property type="term" value="F:phosphorelay sensor kinase activity"/>
    <property type="evidence" value="ECO:0007669"/>
    <property type="project" value="InterPro"/>
</dbReference>
<dbReference type="EMBL" id="SGWQ01000006">
    <property type="protein sequence ID" value="RZS36832.1"/>
    <property type="molecule type" value="Genomic_DNA"/>
</dbReference>
<evidence type="ECO:0000256" key="2">
    <source>
        <dbReference type="ARBA" id="ARBA00022777"/>
    </source>
</evidence>